<proteinExistence type="predicted"/>
<dbReference type="EMBL" id="CP000560">
    <property type="protein sequence ID" value="QDE58041.1"/>
    <property type="molecule type" value="Genomic_DNA"/>
</dbReference>
<dbReference type="InterPro" id="IPR026474">
    <property type="entry name" value="Plantazolicin"/>
</dbReference>
<accession>A0A4Y6AD64</accession>
<reference evidence="1 2" key="1">
    <citation type="journal article" date="2007" name="Nat. Biotechnol.">
        <title>Comparative analysis of the complete genome sequence of the plant growth-promoting bacterium Bacillus amyloliquefaciens FZB42.</title>
        <authorList>
            <person name="Chen X.H."/>
            <person name="Koumoutsi A."/>
            <person name="Scholz R."/>
            <person name="Eisenreich A."/>
            <person name="Schneider K."/>
            <person name="Heinemeyer I."/>
            <person name="Morgenstern B."/>
            <person name="Voss B."/>
            <person name="Hess W.R."/>
            <person name="Reva O."/>
            <person name="Junge H."/>
            <person name="Voigt B."/>
            <person name="Jungblut P.R."/>
            <person name="Vater J."/>
            <person name="Sussmuth R."/>
            <person name="Liesegang H."/>
            <person name="Strittmatter A."/>
            <person name="Gottschalk G."/>
            <person name="Borriss R."/>
        </authorList>
    </citation>
    <scope>NUCLEOTIDE SEQUENCE [LARGE SCALE GENOMIC DNA]</scope>
    <source>
        <strain evidence="2">DSM 23117 / BGSC 10A6 / LMG 26770 / FZB42</strain>
    </source>
</reference>
<evidence type="ECO:0000313" key="1">
    <source>
        <dbReference type="EMBL" id="QDE58041.1"/>
    </source>
</evidence>
<name>A0A4Y6AD64_BACVZ</name>
<gene>
    <name evidence="1" type="ORF">RBAM_38330</name>
</gene>
<dbReference type="Proteomes" id="UP000001120">
    <property type="component" value="Chromosome"/>
</dbReference>
<protein>
    <submittedName>
        <fullName evidence="1">Plantazolicin family RiPP</fullName>
    </submittedName>
</protein>
<dbReference type="AlphaFoldDB" id="A0A4Y6AD64"/>
<organism evidence="1 2">
    <name type="scientific">Bacillus velezensis (strain DSM 23117 / BGSC 10A6 / LMG 26770 / FZB42)</name>
    <name type="common">Bacillus amyloliquefaciens subsp. plantarum</name>
    <dbReference type="NCBI Taxonomy" id="326423"/>
    <lineage>
        <taxon>Bacteria</taxon>
        <taxon>Bacillati</taxon>
        <taxon>Bacillota</taxon>
        <taxon>Bacilli</taxon>
        <taxon>Bacillales</taxon>
        <taxon>Bacillaceae</taxon>
        <taxon>Bacillus</taxon>
        <taxon>Bacillus amyloliquefaciens group</taxon>
    </lineage>
</organism>
<evidence type="ECO:0000313" key="2">
    <source>
        <dbReference type="Proteomes" id="UP000001120"/>
    </source>
</evidence>
<dbReference type="KEGG" id="bay:RBAM_38330"/>
<sequence>MSINFMEEVTIMTQIKVPTALIASVHGEGQHLFEPMAARCTCTTIISSSSTF</sequence>
<dbReference type="NCBIfam" id="TIGR04218">
    <property type="entry name" value="TOMM_plantaz"/>
    <property type="match status" value="1"/>
</dbReference>
<keyword evidence="2" id="KW-1185">Reference proteome</keyword>